<sequence length="304" mass="34946">MFRLLMSTMEEFIQGLFKLRAAINRQQRIADDGFRRAAQIQDQLLGIRKLSEETGRPVIQHRVQRLEKIRDRSLEEAFEILPHLARGRDFLTETVDKMPYLVGENFLAGLRRPRIADLAKFLENHGLETRGIIPEFLQKLPDVQQDSTQESDREQEHVQHKKKDVQEASDGMDQPQFVQQLPPLETPSQPLSGPDPSHDLKSQEEHPQNVKPAQPIEHVEPQLEPQPELELIQELERHSNLQNEIYPSFGNLKRHTFSEAGNGEDRKTVASPTEMNDVHEMRGEETADENLAPEKDDSIEKASL</sequence>
<dbReference type="Proteomes" id="UP000835052">
    <property type="component" value="Unassembled WGS sequence"/>
</dbReference>
<evidence type="ECO:0000313" key="2">
    <source>
        <dbReference type="EMBL" id="CAD6191040.1"/>
    </source>
</evidence>
<name>A0A8S1HCN0_9PELO</name>
<proteinExistence type="predicted"/>
<feature type="compositionally biased region" description="Basic and acidic residues" evidence="1">
    <location>
        <begin position="276"/>
        <end position="285"/>
    </location>
</feature>
<accession>A0A8S1HCN0</accession>
<feature type="compositionally biased region" description="Basic and acidic residues" evidence="1">
    <location>
        <begin position="196"/>
        <end position="208"/>
    </location>
</feature>
<dbReference type="EMBL" id="CAJGYM010000019">
    <property type="protein sequence ID" value="CAD6191040.1"/>
    <property type="molecule type" value="Genomic_DNA"/>
</dbReference>
<gene>
    <name evidence="2" type="ORF">CAUJ_LOCUS6959</name>
</gene>
<feature type="region of interest" description="Disordered" evidence="1">
    <location>
        <begin position="254"/>
        <end position="304"/>
    </location>
</feature>
<comment type="caution">
    <text evidence="2">The sequence shown here is derived from an EMBL/GenBank/DDBJ whole genome shotgun (WGS) entry which is preliminary data.</text>
</comment>
<organism evidence="2 3">
    <name type="scientific">Caenorhabditis auriculariae</name>
    <dbReference type="NCBI Taxonomy" id="2777116"/>
    <lineage>
        <taxon>Eukaryota</taxon>
        <taxon>Metazoa</taxon>
        <taxon>Ecdysozoa</taxon>
        <taxon>Nematoda</taxon>
        <taxon>Chromadorea</taxon>
        <taxon>Rhabditida</taxon>
        <taxon>Rhabditina</taxon>
        <taxon>Rhabditomorpha</taxon>
        <taxon>Rhabditoidea</taxon>
        <taxon>Rhabditidae</taxon>
        <taxon>Peloderinae</taxon>
        <taxon>Caenorhabditis</taxon>
    </lineage>
</organism>
<protein>
    <submittedName>
        <fullName evidence="2">Uncharacterized protein</fullName>
    </submittedName>
</protein>
<keyword evidence="3" id="KW-1185">Reference proteome</keyword>
<feature type="region of interest" description="Disordered" evidence="1">
    <location>
        <begin position="143"/>
        <end position="213"/>
    </location>
</feature>
<dbReference type="AlphaFoldDB" id="A0A8S1HCN0"/>
<evidence type="ECO:0000313" key="3">
    <source>
        <dbReference type="Proteomes" id="UP000835052"/>
    </source>
</evidence>
<feature type="compositionally biased region" description="Basic and acidic residues" evidence="1">
    <location>
        <begin position="292"/>
        <end position="304"/>
    </location>
</feature>
<reference evidence="2" key="1">
    <citation type="submission" date="2020-10" db="EMBL/GenBank/DDBJ databases">
        <authorList>
            <person name="Kikuchi T."/>
        </authorList>
    </citation>
    <scope>NUCLEOTIDE SEQUENCE</scope>
    <source>
        <strain evidence="2">NKZ352</strain>
    </source>
</reference>
<evidence type="ECO:0000256" key="1">
    <source>
        <dbReference type="SAM" id="MobiDB-lite"/>
    </source>
</evidence>